<dbReference type="Pfam" id="PF13191">
    <property type="entry name" value="AAA_16"/>
    <property type="match status" value="1"/>
</dbReference>
<dbReference type="InterPro" id="IPR000719">
    <property type="entry name" value="Prot_kinase_dom"/>
</dbReference>
<evidence type="ECO:0000256" key="4">
    <source>
        <dbReference type="ARBA" id="ARBA00023012"/>
    </source>
</evidence>
<dbReference type="PROSITE" id="PS50011">
    <property type="entry name" value="PROTEIN_KINASE_DOM"/>
    <property type="match status" value="1"/>
</dbReference>
<keyword evidence="4" id="KW-0902">Two-component regulatory system</keyword>
<dbReference type="SMART" id="SM00065">
    <property type="entry name" value="GAF"/>
    <property type="match status" value="1"/>
</dbReference>
<evidence type="ECO:0000256" key="5">
    <source>
        <dbReference type="PROSITE-ProRule" id="PRU00339"/>
    </source>
</evidence>
<feature type="repeat" description="TPR" evidence="5">
    <location>
        <begin position="1213"/>
        <end position="1246"/>
    </location>
</feature>
<dbReference type="InterPro" id="IPR005467">
    <property type="entry name" value="His_kinase_dom"/>
</dbReference>
<dbReference type="EC" id="2.7.13.3" evidence="2"/>
<dbReference type="Pfam" id="PF00069">
    <property type="entry name" value="Pkinase"/>
    <property type="match status" value="1"/>
</dbReference>
<evidence type="ECO:0000256" key="1">
    <source>
        <dbReference type="ARBA" id="ARBA00000085"/>
    </source>
</evidence>
<evidence type="ECO:0000259" key="8">
    <source>
        <dbReference type="PROSITE" id="PS50109"/>
    </source>
</evidence>
<dbReference type="Gene3D" id="1.10.287.130">
    <property type="match status" value="1"/>
</dbReference>
<comment type="caution">
    <text evidence="9">The sequence shown here is derived from an EMBL/GenBank/DDBJ whole genome shotgun (WGS) entry which is preliminary data.</text>
</comment>
<dbReference type="InterPro" id="IPR029016">
    <property type="entry name" value="GAF-like_dom_sf"/>
</dbReference>
<dbReference type="InterPro" id="IPR011009">
    <property type="entry name" value="Kinase-like_dom_sf"/>
</dbReference>
<dbReference type="Gene3D" id="3.30.450.40">
    <property type="match status" value="1"/>
</dbReference>
<keyword evidence="3 9" id="KW-0418">Kinase</keyword>
<accession>A0ABX2CRP1</accession>
<evidence type="ECO:0000256" key="6">
    <source>
        <dbReference type="SAM" id="Coils"/>
    </source>
</evidence>
<dbReference type="InterPro" id="IPR008271">
    <property type="entry name" value="Ser/Thr_kinase_AS"/>
</dbReference>
<dbReference type="SMART" id="SM00220">
    <property type="entry name" value="S_TKc"/>
    <property type="match status" value="1"/>
</dbReference>
<feature type="domain" description="Histidine kinase" evidence="8">
    <location>
        <begin position="1536"/>
        <end position="1792"/>
    </location>
</feature>
<dbReference type="PANTHER" id="PTHR43642:SF1">
    <property type="entry name" value="HYBRID SIGNAL TRANSDUCTION HISTIDINE KINASE G"/>
    <property type="match status" value="1"/>
</dbReference>
<dbReference type="SUPFAM" id="SSF52540">
    <property type="entry name" value="P-loop containing nucleoside triphosphate hydrolases"/>
    <property type="match status" value="1"/>
</dbReference>
<dbReference type="InterPro" id="IPR036097">
    <property type="entry name" value="HisK_dim/P_sf"/>
</dbReference>
<dbReference type="Pfam" id="PF02518">
    <property type="entry name" value="HATPase_c"/>
    <property type="match status" value="1"/>
</dbReference>
<dbReference type="EMBL" id="SRRZ01000007">
    <property type="protein sequence ID" value="NQE32871.1"/>
    <property type="molecule type" value="Genomic_DNA"/>
</dbReference>
<dbReference type="PRINTS" id="PR00344">
    <property type="entry name" value="BCTRLSENSOR"/>
</dbReference>
<feature type="domain" description="Protein kinase" evidence="7">
    <location>
        <begin position="10"/>
        <end position="280"/>
    </location>
</feature>
<evidence type="ECO:0000256" key="3">
    <source>
        <dbReference type="ARBA" id="ARBA00022777"/>
    </source>
</evidence>
<keyword evidence="6" id="KW-0175">Coiled coil</keyword>
<dbReference type="InterPro" id="IPR036890">
    <property type="entry name" value="HATPase_C_sf"/>
</dbReference>
<evidence type="ECO:0000259" key="7">
    <source>
        <dbReference type="PROSITE" id="PS50011"/>
    </source>
</evidence>
<feature type="coiled-coil region" evidence="6">
    <location>
        <begin position="832"/>
        <end position="859"/>
    </location>
</feature>
<dbReference type="SUPFAM" id="SSF56112">
    <property type="entry name" value="Protein kinase-like (PK-like)"/>
    <property type="match status" value="1"/>
</dbReference>
<dbReference type="InterPro" id="IPR053159">
    <property type="entry name" value="Hybrid_Histidine_Kinase"/>
</dbReference>
<dbReference type="PROSITE" id="PS50109">
    <property type="entry name" value="HIS_KIN"/>
    <property type="match status" value="1"/>
</dbReference>
<organism evidence="9 10">
    <name type="scientific">Microcoleus asticus IPMA8</name>
    <dbReference type="NCBI Taxonomy" id="2563858"/>
    <lineage>
        <taxon>Bacteria</taxon>
        <taxon>Bacillati</taxon>
        <taxon>Cyanobacteriota</taxon>
        <taxon>Cyanophyceae</taxon>
        <taxon>Oscillatoriophycideae</taxon>
        <taxon>Oscillatoriales</taxon>
        <taxon>Microcoleaceae</taxon>
        <taxon>Microcoleus</taxon>
        <taxon>Microcoleus asticus</taxon>
    </lineage>
</organism>
<sequence>MDVIIPLAGYRLAEQIYAGSRTLVYRGVRDSDRTPVVIKLLRNEYPNFNELVGFRNQYTIAKNLNFPSIIHPLTLEVYQNSYALVMEDFGGVSLSTYLRVANAQNPAKSLSLTEFLNLALQLTNILHHLYQNRVIHKDIKPANILINPETKQIKLIDFSIASLLPRETQEIKNPNILEGTLAYLSPEQTGRMNRGIDYRSDFYSLGVTFYELLTGSLPFVSEDAMELVHCHLAKHAIPIHHLHPEIPLVLSEIISKLMAKNAENRYQSALGLKYDLEKCLTQLQETGQIESFELGDGDISDRFTIPEKLYGREKEVTELLAAFERVSLGTTEMMLVAGFSGIGKTAVVNEVHKPIVRQRGYFIKGKYDQFQRNIPFSAFVQAFRDLMGQLISELDTQLQTWKTQILAAVGDNGQVLIDVIPELENIIGKQPPAAELSGSAAQNRFNMLMQKFVQVFTSKEHPLVMFLDDLQWADSASLKLLQLLMEDTGYLLVLGAYRDNEVSLVHPLIFTVDEIVKTGATVNTITLPQLSEPELNRLVADTLNCELYIAEPLTKLVAQKTKGNPFFATQFLKGLHDDKLITFDWDIRHWQCDIAQVRALAITDDVVEFMAVQLQKLPTQTQEVLKLAACIGAQFDLNTLAIVGEKSSEETAAFLWIALQEGFILPTTEIYKFFIQTDSLTATQSAANQTYKFLHDRVQQAAYSLIPDEQKKIAHLKIGQLLLTHTSATEKEEKLFEIVNQLNIGKSLILYQAGQIELAKLNLKAGQKARAATAYTAAFEYCTTGIALLGKEGWQTQYELTLALYEAATETAYLSGKFEQMKQLAAIITEHSKNLLDTIKVYEVQIQAAQAQHQFLEAVQIALKSVERLGTSLPEQPSQLDIAKAFEATKSILAGRQPLDLITLPQMTDPNKLAALRILKSVSSSAFVATPALLPFIVLEQVNLSVQYGNASFSANGYAYYGLILCGIAGEIEFGYQCAKLALLLLEHFNAKEMKARVYVGIYCSVWHWKEPLKNSLPFLREGYQVGLETGDLEAAIICGFIYISYCWFMGRELSDLSRESAAFRTQIAHLKQEGLTSHLTVFQQAILNLIGDAAEPWQLSGDAFDREEIVPALERSGDRTVLYYFYTSELSLCYLFGKFELAVEAAIAAEKYIGGATGLFIVPICYTYDSLAHLAIYSQVSEAQQQHILERVAKNQEKMKKWADHAPENYLHKFYLVEAERYRVLGQKSEALEFYDRAISLAKEHQFLNEEALANELAAKFYLEWGKEKIAQLYAIEAYYAYSRWGAKAKVEDMEKCYSQLIAPILQQSHPSTSFQGTISHQETIASTRSSSSVSEVLDLASLLKASQTLSGEIELDKLLATLLKIAIANAGASKCVLLLKQGSNLQVTALVEEEQEAQLLPSIPLELSLDVAISLVNTVKRSLAPLVLADARVNPQFAGDPYIQQHQPKSILCSPILSQGKLIGILYLENNVTVGAFTSDRVEVLNLLCSQAAISLENARLYQESQQAFTDLKQAQIKIVQSEKMSALGNLIAGVAHEINNPVGFLVGNIQPALEHIKDLFGLLDLYQQKYPQLDPEIQEEIEDIDLDYIREDLPKLVGSMREGVKRIRNISTSLRTFSRADTNYPVACNIHDGIDSTIMILKHRLKANETRPEIKVIREYGNLPQVECYAGQLNQVFMNLLANAIDALDESNQGRSYAGIANQITIKTEIDENKNQAIIRIKDNGVGMSEAVRENIFDELFTTKAVGKGTGLGLAIARQIVVEKHSGILEVNSALGQGAEFLITIPVKTIESR</sequence>
<evidence type="ECO:0000313" key="9">
    <source>
        <dbReference type="EMBL" id="NQE32871.1"/>
    </source>
</evidence>
<dbReference type="PROSITE" id="PS50005">
    <property type="entry name" value="TPR"/>
    <property type="match status" value="1"/>
</dbReference>
<dbReference type="PANTHER" id="PTHR43642">
    <property type="entry name" value="HYBRID SIGNAL TRANSDUCTION HISTIDINE KINASE G"/>
    <property type="match status" value="1"/>
</dbReference>
<keyword evidence="10" id="KW-1185">Reference proteome</keyword>
<dbReference type="InterPro" id="IPR019734">
    <property type="entry name" value="TPR_rpt"/>
</dbReference>
<reference evidence="9 10" key="1">
    <citation type="journal article" date="2020" name="Sci. Rep.">
        <title>A novel cyanobacterial geosmin producer, revising GeoA distribution and dispersion patterns in Bacteria.</title>
        <authorList>
            <person name="Churro C."/>
            <person name="Semedo-Aguiar A.P."/>
            <person name="Silva A.D."/>
            <person name="Pereira-Leal J.B."/>
            <person name="Leite R.B."/>
        </authorList>
    </citation>
    <scope>NUCLEOTIDE SEQUENCE [LARGE SCALE GENOMIC DNA]</scope>
    <source>
        <strain evidence="9 10">IPMA8</strain>
    </source>
</reference>
<comment type="catalytic activity">
    <reaction evidence="1">
        <text>ATP + protein L-histidine = ADP + protein N-phospho-L-histidine.</text>
        <dbReference type="EC" id="2.7.13.3"/>
    </reaction>
</comment>
<dbReference type="RefSeq" id="WP_172185351.1">
    <property type="nucleotide sequence ID" value="NZ_CAWPPK010000285.1"/>
</dbReference>
<dbReference type="GO" id="GO:0004674">
    <property type="term" value="F:protein serine/threonine kinase activity"/>
    <property type="evidence" value="ECO:0007669"/>
    <property type="project" value="UniProtKB-EC"/>
</dbReference>
<dbReference type="Gene3D" id="1.10.510.10">
    <property type="entry name" value="Transferase(Phosphotransferase) domain 1"/>
    <property type="match status" value="1"/>
</dbReference>
<dbReference type="InterPro" id="IPR004358">
    <property type="entry name" value="Sig_transdc_His_kin-like_C"/>
</dbReference>
<dbReference type="CDD" id="cd14014">
    <property type="entry name" value="STKc_PknB_like"/>
    <property type="match status" value="1"/>
</dbReference>
<dbReference type="PROSITE" id="PS00108">
    <property type="entry name" value="PROTEIN_KINASE_ST"/>
    <property type="match status" value="1"/>
</dbReference>
<protein>
    <recommendedName>
        <fullName evidence="2">histidine kinase</fullName>
        <ecNumber evidence="2">2.7.13.3</ecNumber>
    </recommendedName>
</protein>
<dbReference type="InterPro" id="IPR041664">
    <property type="entry name" value="AAA_16"/>
</dbReference>
<dbReference type="SUPFAM" id="SSF55781">
    <property type="entry name" value="GAF domain-like"/>
    <property type="match status" value="1"/>
</dbReference>
<name>A0ABX2CRP1_9CYAN</name>
<dbReference type="Gene3D" id="3.30.565.10">
    <property type="entry name" value="Histidine kinase-like ATPase, C-terminal domain"/>
    <property type="match status" value="1"/>
</dbReference>
<keyword evidence="5" id="KW-0802">TPR repeat</keyword>
<dbReference type="InterPro" id="IPR003594">
    <property type="entry name" value="HATPase_dom"/>
</dbReference>
<dbReference type="InterPro" id="IPR027417">
    <property type="entry name" value="P-loop_NTPase"/>
</dbReference>
<dbReference type="SMART" id="SM00387">
    <property type="entry name" value="HATPase_c"/>
    <property type="match status" value="1"/>
</dbReference>
<gene>
    <name evidence="9" type="primary">prkC_4</name>
    <name evidence="9" type="ORF">E5S67_00588</name>
</gene>
<keyword evidence="9" id="KW-0808">Transferase</keyword>
<dbReference type="SUPFAM" id="SSF55874">
    <property type="entry name" value="ATPase domain of HSP90 chaperone/DNA topoisomerase II/histidine kinase"/>
    <property type="match status" value="1"/>
</dbReference>
<evidence type="ECO:0000256" key="2">
    <source>
        <dbReference type="ARBA" id="ARBA00012438"/>
    </source>
</evidence>
<dbReference type="Proteomes" id="UP000702425">
    <property type="component" value="Unassembled WGS sequence"/>
</dbReference>
<evidence type="ECO:0000313" key="10">
    <source>
        <dbReference type="Proteomes" id="UP000702425"/>
    </source>
</evidence>
<dbReference type="InterPro" id="IPR003018">
    <property type="entry name" value="GAF"/>
</dbReference>
<proteinExistence type="predicted"/>
<dbReference type="SUPFAM" id="SSF47384">
    <property type="entry name" value="Homodimeric domain of signal transducing histidine kinase"/>
    <property type="match status" value="1"/>
</dbReference>
<dbReference type="Pfam" id="PF01590">
    <property type="entry name" value="GAF"/>
    <property type="match status" value="1"/>
</dbReference>
<dbReference type="Gene3D" id="3.40.50.300">
    <property type="entry name" value="P-loop containing nucleotide triphosphate hydrolases"/>
    <property type="match status" value="1"/>
</dbReference>